<evidence type="ECO:0000256" key="2">
    <source>
        <dbReference type="ARBA" id="ARBA00022980"/>
    </source>
</evidence>
<comment type="similarity">
    <text evidence="1">Belongs to the eukaryotic ribosomal protein eL14 family.</text>
</comment>
<evidence type="ECO:0000256" key="3">
    <source>
        <dbReference type="ARBA" id="ARBA00023274"/>
    </source>
</evidence>
<dbReference type="InterPro" id="IPR041985">
    <property type="entry name" value="Ribosomal_eL14_KOW"/>
</dbReference>
<dbReference type="EMBL" id="HE573022">
    <property type="protein sequence ID" value="CCC48232.1"/>
    <property type="molecule type" value="Genomic_DNA"/>
</dbReference>
<keyword evidence="3" id="KW-0687">Ribonucleoprotein</keyword>
<dbReference type="GO" id="GO:0003723">
    <property type="term" value="F:RNA binding"/>
    <property type="evidence" value="ECO:0007669"/>
    <property type="project" value="InterPro"/>
</dbReference>
<dbReference type="SMART" id="SM00739">
    <property type="entry name" value="KOW"/>
    <property type="match status" value="1"/>
</dbReference>
<dbReference type="PANTHER" id="PTHR11127">
    <property type="entry name" value="60S RIBOSOMAL PROTEIN L14"/>
    <property type="match status" value="1"/>
</dbReference>
<proteinExistence type="inferred from homology"/>
<dbReference type="InterPro" id="IPR014722">
    <property type="entry name" value="Rib_uL2_dom2"/>
</dbReference>
<dbReference type="SUPFAM" id="SSF50104">
    <property type="entry name" value="Translation proteins SH3-like domain"/>
    <property type="match status" value="1"/>
</dbReference>
<reference evidence="6" key="1">
    <citation type="journal article" date="2012" name="Proc. Natl. Acad. Sci. U.S.A.">
        <title>Antigenic diversity is generated by distinct evolutionary mechanisms in African trypanosome species.</title>
        <authorList>
            <person name="Jackson A.P."/>
            <person name="Berry A."/>
            <person name="Aslett M."/>
            <person name="Allison H.C."/>
            <person name="Burton P."/>
            <person name="Vavrova-Anderson J."/>
            <person name="Brown R."/>
            <person name="Browne H."/>
            <person name="Corton N."/>
            <person name="Hauser H."/>
            <person name="Gamble J."/>
            <person name="Gilderthorp R."/>
            <person name="Marcello L."/>
            <person name="McQuillan J."/>
            <person name="Otto T.D."/>
            <person name="Quail M.A."/>
            <person name="Sanders M.J."/>
            <person name="van Tonder A."/>
            <person name="Ginger M.L."/>
            <person name="Field M.C."/>
            <person name="Barry J.D."/>
            <person name="Hertz-Fowler C."/>
            <person name="Berriman M."/>
        </authorList>
    </citation>
    <scope>NUCLEOTIDE SEQUENCE</scope>
    <source>
        <strain evidence="6">Y486</strain>
    </source>
</reference>
<dbReference type="CDD" id="cd06088">
    <property type="entry name" value="KOW_RPL14"/>
    <property type="match status" value="1"/>
</dbReference>
<dbReference type="PANTHER" id="PTHR11127:SF2">
    <property type="entry name" value="LARGE RIBOSOMAL SUBUNIT PROTEIN EL14"/>
    <property type="match status" value="1"/>
</dbReference>
<keyword evidence="2 6" id="KW-0689">Ribosomal protein</keyword>
<dbReference type="InterPro" id="IPR005824">
    <property type="entry name" value="KOW"/>
</dbReference>
<dbReference type="GO" id="GO:0003735">
    <property type="term" value="F:structural constituent of ribosome"/>
    <property type="evidence" value="ECO:0007669"/>
    <property type="project" value="InterPro"/>
</dbReference>
<evidence type="ECO:0000256" key="1">
    <source>
        <dbReference type="ARBA" id="ARBA00006592"/>
    </source>
</evidence>
<name>G0TW94_TRYVY</name>
<gene>
    <name evidence="6" type="ORF">TVY486_0600230</name>
</gene>
<dbReference type="GO" id="GO:0006412">
    <property type="term" value="P:translation"/>
    <property type="evidence" value="ECO:0007669"/>
    <property type="project" value="InterPro"/>
</dbReference>
<dbReference type="InterPro" id="IPR002784">
    <property type="entry name" value="Ribosomal_eL14_dom"/>
</dbReference>
<evidence type="ECO:0000259" key="5">
    <source>
        <dbReference type="SMART" id="SM00739"/>
    </source>
</evidence>
<dbReference type="Pfam" id="PF00467">
    <property type="entry name" value="KOW"/>
    <property type="match status" value="1"/>
</dbReference>
<dbReference type="Gene3D" id="2.30.30.30">
    <property type="match status" value="1"/>
</dbReference>
<dbReference type="AlphaFoldDB" id="G0TW94"/>
<dbReference type="GO" id="GO:0042273">
    <property type="term" value="P:ribosomal large subunit biogenesis"/>
    <property type="evidence" value="ECO:0007669"/>
    <property type="project" value="TreeGrafter"/>
</dbReference>
<protein>
    <submittedName>
        <fullName evidence="6">Putative 40S ribosomal protein L14</fullName>
    </submittedName>
</protein>
<evidence type="ECO:0000256" key="4">
    <source>
        <dbReference type="SAM" id="MobiDB-lite"/>
    </source>
</evidence>
<feature type="compositionally biased region" description="Basic residues" evidence="4">
    <location>
        <begin position="160"/>
        <end position="180"/>
    </location>
</feature>
<accession>G0TW94</accession>
<feature type="domain" description="KOW" evidence="5">
    <location>
        <begin position="6"/>
        <end position="33"/>
    </location>
</feature>
<dbReference type="InterPro" id="IPR039660">
    <property type="entry name" value="Ribosomal_eL14"/>
</dbReference>
<feature type="region of interest" description="Disordered" evidence="4">
    <location>
        <begin position="155"/>
        <end position="180"/>
    </location>
</feature>
<dbReference type="GO" id="GO:0022625">
    <property type="term" value="C:cytosolic large ribosomal subunit"/>
    <property type="evidence" value="ECO:0007669"/>
    <property type="project" value="TreeGrafter"/>
</dbReference>
<sequence length="180" mass="20909">MVKTNYIRAGRLVRIIRGRRQDRVGVIVDIIDANRVLVENPKDRKMWRHVQNLKNVEPLRFCVPINRNCKSKVLAEALETNKTLEKYAATREATRIAARKALAESTDFERYQLCVAKRSRAHWTRKIFDENDSKEPVSWHKLALKKLLKKAKKIDSTPAAKKRIEKARAARQARKAAIKK</sequence>
<organism evidence="6">
    <name type="scientific">Trypanosoma vivax (strain Y486)</name>
    <dbReference type="NCBI Taxonomy" id="1055687"/>
    <lineage>
        <taxon>Eukaryota</taxon>
        <taxon>Discoba</taxon>
        <taxon>Euglenozoa</taxon>
        <taxon>Kinetoplastea</taxon>
        <taxon>Metakinetoplastina</taxon>
        <taxon>Trypanosomatida</taxon>
        <taxon>Trypanosomatidae</taxon>
        <taxon>Trypanosoma</taxon>
        <taxon>Duttonella</taxon>
    </lineage>
</organism>
<dbReference type="VEuPathDB" id="TriTrypDB:TvY486_0600230"/>
<evidence type="ECO:0000313" key="6">
    <source>
        <dbReference type="EMBL" id="CCC48232.1"/>
    </source>
</evidence>
<dbReference type="OMA" id="SINTDTH"/>
<dbReference type="Pfam" id="PF01929">
    <property type="entry name" value="Ribosomal_L14e"/>
    <property type="match status" value="1"/>
</dbReference>
<dbReference type="InterPro" id="IPR008991">
    <property type="entry name" value="Translation_prot_SH3-like_sf"/>
</dbReference>